<organism evidence="1 2">
    <name type="scientific">Herpetosiphon geysericola</name>
    <dbReference type="NCBI Taxonomy" id="70996"/>
    <lineage>
        <taxon>Bacteria</taxon>
        <taxon>Bacillati</taxon>
        <taxon>Chloroflexota</taxon>
        <taxon>Chloroflexia</taxon>
        <taxon>Herpetosiphonales</taxon>
        <taxon>Herpetosiphonaceae</taxon>
        <taxon>Herpetosiphon</taxon>
    </lineage>
</organism>
<proteinExistence type="predicted"/>
<evidence type="ECO:0000313" key="1">
    <source>
        <dbReference type="EMBL" id="KPL85562.1"/>
    </source>
</evidence>
<keyword evidence="2" id="KW-1185">Reference proteome</keyword>
<reference evidence="1 2" key="1">
    <citation type="submission" date="2015-07" db="EMBL/GenBank/DDBJ databases">
        <title>Whole genome sequence of Herpetosiphon geysericola DSM 7119.</title>
        <authorList>
            <person name="Hemp J."/>
            <person name="Ward L.M."/>
            <person name="Pace L.A."/>
            <person name="Fischer W.W."/>
        </authorList>
    </citation>
    <scope>NUCLEOTIDE SEQUENCE [LARGE SCALE GENOMIC DNA]</scope>
    <source>
        <strain evidence="1 2">DSM 7119</strain>
    </source>
</reference>
<accession>A0A0N8GR56</accession>
<gene>
    <name evidence="1" type="ORF">SE18_18275</name>
</gene>
<protein>
    <submittedName>
        <fullName evidence="1">Uncharacterized protein</fullName>
    </submittedName>
</protein>
<name>A0A0N8GR56_9CHLR</name>
<evidence type="ECO:0000313" key="2">
    <source>
        <dbReference type="Proteomes" id="UP000050277"/>
    </source>
</evidence>
<dbReference type="OrthoDB" id="9820775at2"/>
<dbReference type="EMBL" id="LGKP01000025">
    <property type="protein sequence ID" value="KPL85562.1"/>
    <property type="molecule type" value="Genomic_DNA"/>
</dbReference>
<dbReference type="Proteomes" id="UP000050277">
    <property type="component" value="Unassembled WGS sequence"/>
</dbReference>
<dbReference type="AlphaFoldDB" id="A0A0N8GR56"/>
<comment type="caution">
    <text evidence="1">The sequence shown here is derived from an EMBL/GenBank/DDBJ whole genome shotgun (WGS) entry which is preliminary data.</text>
</comment>
<dbReference type="RefSeq" id="WP_054535881.1">
    <property type="nucleotide sequence ID" value="NZ_LGKP01000025.1"/>
</dbReference>
<sequence length="203" mass="22973">MIINLELALLVGGGIVLEVPLPSPQAAWSFAALLDYHGEARFLCWWWHTAYNHLIAIANDGWLVAEAGLWHMNFIQDLRDACLLNPQLAFGNVFGEQPTHALLYDRERHCLLAVALTAVLELLDHSLHELEPRLIEQHAVRRMVAALTATPDLVRYAVNKLHIYEAKTGANAFNLICEPCNDWRMCQFSAWLNAAIRQHIGYN</sequence>